<proteinExistence type="predicted"/>
<dbReference type="AlphaFoldDB" id="A0A8H7BFU0"/>
<dbReference type="PANTHER" id="PTHR13100:SF10">
    <property type="entry name" value="CELL GROWTH-REGULATING NUCLEOLAR PROTEIN"/>
    <property type="match status" value="1"/>
</dbReference>
<dbReference type="GO" id="GO:0005730">
    <property type="term" value="C:nucleolus"/>
    <property type="evidence" value="ECO:0007669"/>
    <property type="project" value="TreeGrafter"/>
</dbReference>
<keyword evidence="6" id="KW-0539">Nucleus</keyword>
<dbReference type="Gene3D" id="3.30.1490.490">
    <property type="match status" value="1"/>
</dbReference>
<feature type="region of interest" description="Disordered" evidence="8">
    <location>
        <begin position="48"/>
        <end position="131"/>
    </location>
</feature>
<keyword evidence="2" id="KW-0479">Metal-binding</keyword>
<organism evidence="10 11">
    <name type="scientific">Apophysomyces ossiformis</name>
    <dbReference type="NCBI Taxonomy" id="679940"/>
    <lineage>
        <taxon>Eukaryota</taxon>
        <taxon>Fungi</taxon>
        <taxon>Fungi incertae sedis</taxon>
        <taxon>Mucoromycota</taxon>
        <taxon>Mucoromycotina</taxon>
        <taxon>Mucoromycetes</taxon>
        <taxon>Mucorales</taxon>
        <taxon>Mucorineae</taxon>
        <taxon>Mucoraceae</taxon>
        <taxon>Apophysomyces</taxon>
    </lineage>
</organism>
<keyword evidence="5" id="KW-0862">Zinc</keyword>
<accession>A0A8H7BFU0</accession>
<evidence type="ECO:0000256" key="6">
    <source>
        <dbReference type="ARBA" id="ARBA00023242"/>
    </source>
</evidence>
<evidence type="ECO:0000313" key="11">
    <source>
        <dbReference type="Proteomes" id="UP000605846"/>
    </source>
</evidence>
<dbReference type="SUPFAM" id="SSF57667">
    <property type="entry name" value="beta-beta-alpha zinc fingers"/>
    <property type="match status" value="1"/>
</dbReference>
<keyword evidence="4 7" id="KW-0863">Zinc-finger</keyword>
<dbReference type="Pfam" id="PF08790">
    <property type="entry name" value="zf-LYAR"/>
    <property type="match status" value="1"/>
</dbReference>
<keyword evidence="11" id="KW-1185">Reference proteome</keyword>
<dbReference type="InterPro" id="IPR036236">
    <property type="entry name" value="Znf_C2H2_sf"/>
</dbReference>
<dbReference type="GO" id="GO:0003677">
    <property type="term" value="F:DNA binding"/>
    <property type="evidence" value="ECO:0007669"/>
    <property type="project" value="InterPro"/>
</dbReference>
<dbReference type="PROSITE" id="PS51804">
    <property type="entry name" value="ZF_C2HC_LYAR"/>
    <property type="match status" value="1"/>
</dbReference>
<evidence type="ECO:0000259" key="9">
    <source>
        <dbReference type="Pfam" id="PF08790"/>
    </source>
</evidence>
<evidence type="ECO:0000256" key="2">
    <source>
        <dbReference type="ARBA" id="ARBA00022723"/>
    </source>
</evidence>
<keyword evidence="3" id="KW-0677">Repeat</keyword>
<comment type="subcellular location">
    <subcellularLocation>
        <location evidence="1">Nucleus</location>
    </subcellularLocation>
</comment>
<evidence type="ECO:0000256" key="7">
    <source>
        <dbReference type="PROSITE-ProRule" id="PRU01145"/>
    </source>
</evidence>
<feature type="compositionally biased region" description="Basic and acidic residues" evidence="8">
    <location>
        <begin position="95"/>
        <end position="131"/>
    </location>
</feature>
<dbReference type="Proteomes" id="UP000605846">
    <property type="component" value="Unassembled WGS sequence"/>
</dbReference>
<gene>
    <name evidence="10" type="ORF">EC973_004522</name>
</gene>
<evidence type="ECO:0000256" key="8">
    <source>
        <dbReference type="SAM" id="MobiDB-lite"/>
    </source>
</evidence>
<evidence type="ECO:0000256" key="5">
    <source>
        <dbReference type="ARBA" id="ARBA00022833"/>
    </source>
</evidence>
<feature type="compositionally biased region" description="Low complexity" evidence="8">
    <location>
        <begin position="50"/>
        <end position="63"/>
    </location>
</feature>
<comment type="caution">
    <text evidence="10">The sequence shown here is derived from an EMBL/GenBank/DDBJ whole genome shotgun (WGS) entry which is preliminary data.</text>
</comment>
<sequence>MQHRQRCHATFTCIDCSTTFQGTAFQSHTSCISEAEKYQKSLYKNKKQNKANNNGSNAAKPNNGTQTTKPVSLVSELKQKEMESTSAIAPVVDKANNKRKNEEKQESEKKKKKKEELSQWSEKELHKDEKKSMELALRHVLKDEKKALSFKDARKKTLKLIQSHAKFEKSKDAEKKLKNLFDESVNVSLENDAIVVKRVTA</sequence>
<dbReference type="GO" id="GO:0006364">
    <property type="term" value="P:rRNA processing"/>
    <property type="evidence" value="ECO:0007669"/>
    <property type="project" value="TreeGrafter"/>
</dbReference>
<dbReference type="EMBL" id="JABAYA010000257">
    <property type="protein sequence ID" value="KAF7721524.1"/>
    <property type="molecule type" value="Genomic_DNA"/>
</dbReference>
<dbReference type="InterPro" id="IPR039999">
    <property type="entry name" value="LYAR"/>
</dbReference>
<dbReference type="PANTHER" id="PTHR13100">
    <property type="entry name" value="CELL GROWTH-REGULATING NUCLEOLAR PROTEIN LYAR"/>
    <property type="match status" value="1"/>
</dbReference>
<evidence type="ECO:0000256" key="1">
    <source>
        <dbReference type="ARBA" id="ARBA00004123"/>
    </source>
</evidence>
<feature type="domain" description="Zinc finger C2H2 LYAR-type" evidence="9">
    <location>
        <begin position="11"/>
        <end position="38"/>
    </location>
</feature>
<protein>
    <recommendedName>
        <fullName evidence="9">Zinc finger C2H2 LYAR-type domain-containing protein</fullName>
    </recommendedName>
</protein>
<evidence type="ECO:0000256" key="3">
    <source>
        <dbReference type="ARBA" id="ARBA00022737"/>
    </source>
</evidence>
<evidence type="ECO:0000313" key="10">
    <source>
        <dbReference type="EMBL" id="KAF7721524.1"/>
    </source>
</evidence>
<reference evidence="10" key="1">
    <citation type="submission" date="2020-01" db="EMBL/GenBank/DDBJ databases">
        <title>Genome Sequencing of Three Apophysomyces-Like Fungal Strains Confirms a Novel Fungal Genus in the Mucoromycota with divergent Burkholderia-like Endosymbiotic Bacteria.</title>
        <authorList>
            <person name="Stajich J.E."/>
            <person name="Macias A.M."/>
            <person name="Carter-House D."/>
            <person name="Lovett B."/>
            <person name="Kasson L.R."/>
            <person name="Berry K."/>
            <person name="Grigoriev I."/>
            <person name="Chang Y."/>
            <person name="Spatafora J."/>
            <person name="Kasson M.T."/>
        </authorList>
    </citation>
    <scope>NUCLEOTIDE SEQUENCE</scope>
    <source>
        <strain evidence="10">NRRL A-21654</strain>
    </source>
</reference>
<dbReference type="GO" id="GO:0008270">
    <property type="term" value="F:zinc ion binding"/>
    <property type="evidence" value="ECO:0007669"/>
    <property type="project" value="UniProtKB-KW"/>
</dbReference>
<dbReference type="GO" id="GO:0000122">
    <property type="term" value="P:negative regulation of transcription by RNA polymerase II"/>
    <property type="evidence" value="ECO:0007669"/>
    <property type="project" value="TreeGrafter"/>
</dbReference>
<name>A0A8H7BFU0_9FUNG</name>
<dbReference type="OrthoDB" id="21474at2759"/>
<dbReference type="InterPro" id="IPR014898">
    <property type="entry name" value="Znf_C2H2_LYAR"/>
</dbReference>
<evidence type="ECO:0000256" key="4">
    <source>
        <dbReference type="ARBA" id="ARBA00022771"/>
    </source>
</evidence>